<feature type="compositionally biased region" description="Basic and acidic residues" evidence="1">
    <location>
        <begin position="136"/>
        <end position="149"/>
    </location>
</feature>
<name>A0A8H7XUM3_PSICU</name>
<protein>
    <recommendedName>
        <fullName evidence="3">No apical meristem-associated C-terminal domain-containing protein</fullName>
    </recommendedName>
</protein>
<comment type="caution">
    <text evidence="2">The sequence shown here is derived from an EMBL/GenBank/DDBJ whole genome shotgun (WGS) entry which is preliminary data.</text>
</comment>
<feature type="compositionally biased region" description="Basic and acidic residues" evidence="1">
    <location>
        <begin position="236"/>
        <end position="252"/>
    </location>
</feature>
<dbReference type="EMBL" id="JAFIQS010000007">
    <property type="protein sequence ID" value="KAG5167172.1"/>
    <property type="molecule type" value="Genomic_DNA"/>
</dbReference>
<evidence type="ECO:0000313" key="2">
    <source>
        <dbReference type="EMBL" id="KAG5167172.1"/>
    </source>
</evidence>
<feature type="region of interest" description="Disordered" evidence="1">
    <location>
        <begin position="107"/>
        <end position="149"/>
    </location>
</feature>
<reference evidence="2" key="1">
    <citation type="submission" date="2021-02" db="EMBL/GenBank/DDBJ databases">
        <title>Psilocybe cubensis genome.</title>
        <authorList>
            <person name="Mckernan K.J."/>
            <person name="Crawford S."/>
            <person name="Trippe A."/>
            <person name="Kane L.T."/>
            <person name="Mclaughlin S."/>
        </authorList>
    </citation>
    <scope>NUCLEOTIDE SEQUENCE [LARGE SCALE GENOMIC DNA]</scope>
    <source>
        <strain evidence="2">MGC-MH-2018</strain>
    </source>
</reference>
<dbReference type="AlphaFoldDB" id="A0A8H7XUM3"/>
<organism evidence="2">
    <name type="scientific">Psilocybe cubensis</name>
    <name type="common">Psychedelic mushroom</name>
    <name type="synonym">Stropharia cubensis</name>
    <dbReference type="NCBI Taxonomy" id="181762"/>
    <lineage>
        <taxon>Eukaryota</taxon>
        <taxon>Fungi</taxon>
        <taxon>Dikarya</taxon>
        <taxon>Basidiomycota</taxon>
        <taxon>Agaricomycotina</taxon>
        <taxon>Agaricomycetes</taxon>
        <taxon>Agaricomycetidae</taxon>
        <taxon>Agaricales</taxon>
        <taxon>Agaricineae</taxon>
        <taxon>Strophariaceae</taxon>
        <taxon>Psilocybe</taxon>
    </lineage>
</organism>
<evidence type="ECO:0008006" key="3">
    <source>
        <dbReference type="Google" id="ProtNLM"/>
    </source>
</evidence>
<feature type="region of interest" description="Disordered" evidence="1">
    <location>
        <begin position="354"/>
        <end position="379"/>
    </location>
</feature>
<gene>
    <name evidence="2" type="ORF">JR316_007511</name>
</gene>
<accession>A0A8H7XUM3</accession>
<feature type="compositionally biased region" description="Basic and acidic residues" evidence="1">
    <location>
        <begin position="354"/>
        <end position="371"/>
    </location>
</feature>
<proteinExistence type="predicted"/>
<evidence type="ECO:0000256" key="1">
    <source>
        <dbReference type="SAM" id="MobiDB-lite"/>
    </source>
</evidence>
<sequence>MNPHNNNNWNYNNAPNNVWQLDQAPYSFDTHVNPAFPTVASYVLTAHREDYVFNNPRPVSNLSHTVLTSNLVPFGHHITTTSQPTASGMAGPNPTILLAPSQAVADVPEKENVQSRPSVKVVKPASKSGLGSKSGARRDQGQSDDEIAKLPLEKKRVAELKLKREAPKLTDRLTEQDQICMVSWLVDSKRWKIFKENQKKFWTDVLFFSKYSAEQLSNYWNHNAWAKYKAVRELENHTGGGDGDKDQNKGPSEDPSVTCSRKFDSVSPLSDEEDTPTESSDSSNAKQTKDLTNAKHAKTKQQIGLRKSESSDSIESDPEAASRKLIFSAIESMKQKTREQMAIDKATLELAQKREARDEEEHQLARKHEVREEEEYQERKKRAKKEGDWIWFEKIKVMCKSSSAVIRAMVEKLLAENMLNGDDL</sequence>
<feature type="region of interest" description="Disordered" evidence="1">
    <location>
        <begin position="236"/>
        <end position="320"/>
    </location>
</feature>